<dbReference type="InterPro" id="IPR013507">
    <property type="entry name" value="DNA_mismatch_S5_2-like"/>
</dbReference>
<dbReference type="PANTHER" id="PTHR10073:SF12">
    <property type="entry name" value="DNA MISMATCH REPAIR PROTEIN MLH1"/>
    <property type="match status" value="1"/>
</dbReference>
<dbReference type="InterPro" id="IPR038973">
    <property type="entry name" value="MutL/Mlh/Pms-like"/>
</dbReference>
<dbReference type="EMBL" id="ABFC01000032">
    <property type="protein sequence ID" value="EFA29574.1"/>
    <property type="molecule type" value="Genomic_DNA"/>
</dbReference>
<dbReference type="GO" id="GO:0005524">
    <property type="term" value="F:ATP binding"/>
    <property type="evidence" value="ECO:0007669"/>
    <property type="project" value="InterPro"/>
</dbReference>
<evidence type="ECO:0000259" key="1">
    <source>
        <dbReference type="SMART" id="SM01340"/>
    </source>
</evidence>
<dbReference type="GO" id="GO:0006298">
    <property type="term" value="P:mismatch repair"/>
    <property type="evidence" value="ECO:0007669"/>
    <property type="project" value="InterPro"/>
</dbReference>
<comment type="caution">
    <text evidence="2">The sequence shown here is derived from an EMBL/GenBank/DDBJ whole genome shotgun (WGS) entry which is preliminary data.</text>
</comment>
<reference evidence="2" key="1">
    <citation type="journal article" date="2010" name="Genomics">
        <title>Tracing phylogenomic events leading to diversity of Haemophilus influenzae and the emergence of Brazilian Purpuric Fever (BPF)-associated clones.</title>
        <authorList>
            <person name="Papazisi L."/>
            <person name="Ratnayake S."/>
            <person name="Remortel B.G."/>
            <person name="Bock G.R."/>
            <person name="Liang W."/>
            <person name="Saeed A.I."/>
            <person name="Liu J."/>
            <person name="Fleischmann R.D."/>
            <person name="Kilian M."/>
            <person name="Peterson S.N."/>
        </authorList>
    </citation>
    <scope>NUCLEOTIDE SEQUENCE [LARGE SCALE GENOMIC DNA]</scope>
    <source>
        <strain evidence="2">HK1212</strain>
    </source>
</reference>
<dbReference type="GO" id="GO:0030983">
    <property type="term" value="F:mismatched DNA binding"/>
    <property type="evidence" value="ECO:0007669"/>
    <property type="project" value="InterPro"/>
</dbReference>
<dbReference type="GO" id="GO:0140664">
    <property type="term" value="F:ATP-dependent DNA damage sensor activity"/>
    <property type="evidence" value="ECO:0007669"/>
    <property type="project" value="InterPro"/>
</dbReference>
<dbReference type="InterPro" id="IPR020568">
    <property type="entry name" value="Ribosomal_Su5_D2-typ_SF"/>
</dbReference>
<feature type="non-terminal residue" evidence="2">
    <location>
        <position position="80"/>
    </location>
</feature>
<protein>
    <submittedName>
        <fullName evidence="2">DNA mismatch repair protein domain protein</fullName>
    </submittedName>
</protein>
<dbReference type="Gene3D" id="3.30.230.10">
    <property type="match status" value="1"/>
</dbReference>
<dbReference type="InterPro" id="IPR014721">
    <property type="entry name" value="Ribsml_uS5_D2-typ_fold_subgr"/>
</dbReference>
<organism evidence="2">
    <name type="scientific">Haemophilus influenzae HK1212</name>
    <dbReference type="NCBI Taxonomy" id="456482"/>
    <lineage>
        <taxon>Bacteria</taxon>
        <taxon>Pseudomonadati</taxon>
        <taxon>Pseudomonadota</taxon>
        <taxon>Gammaproteobacteria</taxon>
        <taxon>Pasteurellales</taxon>
        <taxon>Pasteurellaceae</taxon>
        <taxon>Haemophilus</taxon>
    </lineage>
</organism>
<accession>A0A7G2K1V0</accession>
<proteinExistence type="predicted"/>
<sequence length="80" mass="9411">MATPNFSRTQNDLSYCYINGRMVRDKVISHAIRQAYAQYLPTDAYPAFVLFIDLNPHDVDVNVHPTKHEVRFHQQRLIHD</sequence>
<gene>
    <name evidence="2" type="ORF">HAINFHK1212_1393</name>
</gene>
<evidence type="ECO:0000313" key="2">
    <source>
        <dbReference type="EMBL" id="EFA29574.1"/>
    </source>
</evidence>
<dbReference type="AlphaFoldDB" id="A0A7G2K1V0"/>
<dbReference type="SUPFAM" id="SSF54211">
    <property type="entry name" value="Ribosomal protein S5 domain 2-like"/>
    <property type="match status" value="1"/>
</dbReference>
<dbReference type="GO" id="GO:0032300">
    <property type="term" value="C:mismatch repair complex"/>
    <property type="evidence" value="ECO:0007669"/>
    <property type="project" value="InterPro"/>
</dbReference>
<dbReference type="Pfam" id="PF01119">
    <property type="entry name" value="DNA_mis_repair"/>
    <property type="match status" value="1"/>
</dbReference>
<dbReference type="SMART" id="SM01340">
    <property type="entry name" value="DNA_mis_repair"/>
    <property type="match status" value="1"/>
</dbReference>
<feature type="domain" description="DNA mismatch repair protein S5" evidence="1">
    <location>
        <begin position="1"/>
        <end position="79"/>
    </location>
</feature>
<name>A0A7G2K1V0_HAEIF</name>
<dbReference type="PANTHER" id="PTHR10073">
    <property type="entry name" value="DNA MISMATCH REPAIR PROTEIN MLH, PMS, MUTL"/>
    <property type="match status" value="1"/>
</dbReference>
<dbReference type="GO" id="GO:0016887">
    <property type="term" value="F:ATP hydrolysis activity"/>
    <property type="evidence" value="ECO:0007669"/>
    <property type="project" value="InterPro"/>
</dbReference>